<comment type="caution">
    <text evidence="4">The sequence shown here is derived from an EMBL/GenBank/DDBJ whole genome shotgun (WGS) entry which is preliminary data.</text>
</comment>
<organism evidence="4 5">
    <name type="scientific">Pichia kluyveri</name>
    <name type="common">Yeast</name>
    <dbReference type="NCBI Taxonomy" id="36015"/>
    <lineage>
        <taxon>Eukaryota</taxon>
        <taxon>Fungi</taxon>
        <taxon>Dikarya</taxon>
        <taxon>Ascomycota</taxon>
        <taxon>Saccharomycotina</taxon>
        <taxon>Pichiomycetes</taxon>
        <taxon>Pichiales</taxon>
        <taxon>Pichiaceae</taxon>
        <taxon>Pichia</taxon>
    </lineage>
</organism>
<dbReference type="EMBL" id="BTGB01000005">
    <property type="protein sequence ID" value="GMM47070.1"/>
    <property type="molecule type" value="Genomic_DNA"/>
</dbReference>
<dbReference type="Proteomes" id="UP001378960">
    <property type="component" value="Unassembled WGS sequence"/>
</dbReference>
<accession>A0AAV5R6Z7</accession>
<gene>
    <name evidence="4" type="ORF">DAPK24_036450</name>
</gene>
<feature type="domain" description="C2H2-type" evidence="3">
    <location>
        <begin position="501"/>
        <end position="537"/>
    </location>
</feature>
<evidence type="ECO:0000259" key="3">
    <source>
        <dbReference type="PROSITE" id="PS50157"/>
    </source>
</evidence>
<keyword evidence="5" id="KW-1185">Reference proteome</keyword>
<keyword evidence="1" id="KW-0862">Zinc</keyword>
<protein>
    <submittedName>
        <fullName evidence="4">Stress-regulated transcription factor</fullName>
    </submittedName>
</protein>
<dbReference type="InterPro" id="IPR013087">
    <property type="entry name" value="Znf_C2H2_type"/>
</dbReference>
<dbReference type="AlphaFoldDB" id="A0AAV5R6Z7"/>
<evidence type="ECO:0000313" key="5">
    <source>
        <dbReference type="Proteomes" id="UP001378960"/>
    </source>
</evidence>
<feature type="compositionally biased region" description="Polar residues" evidence="2">
    <location>
        <begin position="464"/>
        <end position="490"/>
    </location>
</feature>
<keyword evidence="1" id="KW-0479">Metal-binding</keyword>
<dbReference type="Gene3D" id="3.30.160.60">
    <property type="entry name" value="Classic Zinc Finger"/>
    <property type="match status" value="1"/>
</dbReference>
<feature type="region of interest" description="Disordered" evidence="2">
    <location>
        <begin position="231"/>
        <end position="287"/>
    </location>
</feature>
<feature type="compositionally biased region" description="Acidic residues" evidence="2">
    <location>
        <begin position="231"/>
        <end position="268"/>
    </location>
</feature>
<name>A0AAV5R6Z7_PICKL</name>
<proteinExistence type="predicted"/>
<sequence length="642" mass="73312">MPVIKRSLTDITDDGHHEMNIPVSNYPHNDLFQFISIPNVSQESLQKTESVDMDMNPSHSFNSNNLNNLSSMINNNNNNNSSNNTTNHASIYNSYANPNSFANPHLTNYLYDDNSYNNIYANNNDDNMDNGFNNQCLNTSEFTMNQQNNQIFPSDFQFSNNSNITTNNNNNINESIPDDDILMVPQDNFYIYDHQDPQFVPEMMQLELSNKSFPQSNELNIFKGNDVLYEFSDDDDEDDDLDLQNKLDDDDDEEDEDDDDDDFEDDDLYNLNPDNSPSGASIFSANNNSITPTNDNYVNNSNINNNNFNMINMRPDTMMSNNDSFNENSIYSLTVPNQLNSNSTDVYHNFPSPLSNYNNMNETSLYSSDENDIPSISMNAFSNAIIAQGDEDDDEDEDEDGEDDENDDNDFAIDNDSDSELNTPSSNDRRSSVTADTTPIMKKERSSSLRPTTRPKRLRRKSHISNTLHNTTPLRKPRNSTSNSVNNDFSINDLDDQAEEHVCNIPNPKTGKPCLKKFSRPYDLVRHQNTIHASKRSFYRCMFCEDDLRRKNGLESVNEIVVSCKYRNSNFSTENSHSHSSSSHNIKKVKSGALDNSGYLSNKTFSRCDALTRHLRFRHGLNNTQVNDAMNFAKKNIEFYDN</sequence>
<evidence type="ECO:0000256" key="1">
    <source>
        <dbReference type="PROSITE-ProRule" id="PRU00042"/>
    </source>
</evidence>
<feature type="compositionally biased region" description="Basic residues" evidence="2">
    <location>
        <begin position="453"/>
        <end position="463"/>
    </location>
</feature>
<reference evidence="4 5" key="1">
    <citation type="journal article" date="2023" name="Elife">
        <title>Identification of key yeast species and microbe-microbe interactions impacting larval growth of Drosophila in the wild.</title>
        <authorList>
            <person name="Mure A."/>
            <person name="Sugiura Y."/>
            <person name="Maeda R."/>
            <person name="Honda K."/>
            <person name="Sakurai N."/>
            <person name="Takahashi Y."/>
            <person name="Watada M."/>
            <person name="Katoh T."/>
            <person name="Gotoh A."/>
            <person name="Gotoh Y."/>
            <person name="Taniguchi I."/>
            <person name="Nakamura K."/>
            <person name="Hayashi T."/>
            <person name="Katayama T."/>
            <person name="Uemura T."/>
            <person name="Hattori Y."/>
        </authorList>
    </citation>
    <scope>NUCLEOTIDE SEQUENCE [LARGE SCALE GENOMIC DNA]</scope>
    <source>
        <strain evidence="4 5">PK-24</strain>
    </source>
</reference>
<feature type="compositionally biased region" description="Polar residues" evidence="2">
    <location>
        <begin position="272"/>
        <end position="287"/>
    </location>
</feature>
<feature type="compositionally biased region" description="Acidic residues" evidence="2">
    <location>
        <begin position="389"/>
        <end position="419"/>
    </location>
</feature>
<dbReference type="PROSITE" id="PS50157">
    <property type="entry name" value="ZINC_FINGER_C2H2_2"/>
    <property type="match status" value="1"/>
</dbReference>
<dbReference type="GO" id="GO:0008270">
    <property type="term" value="F:zinc ion binding"/>
    <property type="evidence" value="ECO:0007669"/>
    <property type="project" value="UniProtKB-KW"/>
</dbReference>
<feature type="compositionally biased region" description="Polar residues" evidence="2">
    <location>
        <begin position="420"/>
        <end position="437"/>
    </location>
</feature>
<evidence type="ECO:0000313" key="4">
    <source>
        <dbReference type="EMBL" id="GMM47070.1"/>
    </source>
</evidence>
<evidence type="ECO:0000256" key="2">
    <source>
        <dbReference type="SAM" id="MobiDB-lite"/>
    </source>
</evidence>
<feature type="region of interest" description="Disordered" evidence="2">
    <location>
        <begin position="389"/>
        <end position="491"/>
    </location>
</feature>
<keyword evidence="1" id="KW-0863">Zinc-finger</keyword>